<dbReference type="AlphaFoldDB" id="A0AAD9AB70"/>
<evidence type="ECO:0000256" key="5">
    <source>
        <dbReference type="SAM" id="SignalP"/>
    </source>
</evidence>
<dbReference type="SUPFAM" id="SSF56176">
    <property type="entry name" value="FAD-binding/transporter-associated domain-like"/>
    <property type="match status" value="1"/>
</dbReference>
<dbReference type="PROSITE" id="PS51387">
    <property type="entry name" value="FAD_PCMH"/>
    <property type="match status" value="1"/>
</dbReference>
<dbReference type="Gene3D" id="3.30.465.10">
    <property type="match status" value="2"/>
</dbReference>
<evidence type="ECO:0000313" key="7">
    <source>
        <dbReference type="EMBL" id="KAK1843457.1"/>
    </source>
</evidence>
<feature type="chain" id="PRO_5041924700" evidence="5">
    <location>
        <begin position="24"/>
        <end position="589"/>
    </location>
</feature>
<dbReference type="InterPro" id="IPR036318">
    <property type="entry name" value="FAD-bd_PCMH-like_sf"/>
</dbReference>
<feature type="domain" description="FAD-binding PCMH-type" evidence="6">
    <location>
        <begin position="61"/>
        <end position="259"/>
    </location>
</feature>
<evidence type="ECO:0000259" key="6">
    <source>
        <dbReference type="PROSITE" id="PS51387"/>
    </source>
</evidence>
<dbReference type="Pfam" id="PF01565">
    <property type="entry name" value="FAD_binding_4"/>
    <property type="match status" value="1"/>
</dbReference>
<evidence type="ECO:0000256" key="3">
    <source>
        <dbReference type="ARBA" id="ARBA00022827"/>
    </source>
</evidence>
<accession>A0AAD9AB70</accession>
<sequence>MAHSNISFIRFFTVILGLQACSAAVAPTGCSKLHTDDDWPSVEEWQAKLPGIIKQTLSDANRLIPDYRIRAKSYSEVQDAVRFAASNNIRLTVITTGHDELGRSDAGSGLIIDLSLLRGARVSKSFTATKEGVPSPASDEELKTIQPESGSQAAVTFNPAVGSLALNYDLDASGLFIVGGTAQGVAIGGGWGQNGGYGPLTAQYGIGVDQWLEAKVITPDGELRVANEVSNPDLFWAIRGGGGGTFGVVVEATWKVYPTVPILGFHWYINSTLVVNETDAENGKTPTSEALAYLFSELPELQKKGISAYFYVLNDNIRCHAIHPGSLAHAEAANKVWGPILEKMQSFEGMTPFQSKHFHFNSYKEFFRETYGALEPFNPTDPPRNHGIVPFDSRLLGEAHLKSPNLTYALRKTGGNFGILMTTPGMAVGDGSDTAVNPGWRNATVFLNGFKSNTTNVDGLRELAPNMGTYICEASADEPNWSASFWGSNYPRLSALKSELDPNMVFWTTPGINADHVKAVDGRACLVDAKPETPSKYPPQNERRVVADIENDREFLFSEQEINGNQFPAPGNFVGLQAARAVAPLPPRR</sequence>
<dbReference type="InterPro" id="IPR012951">
    <property type="entry name" value="BBE"/>
</dbReference>
<protein>
    <submittedName>
        <fullName evidence="7">FAD binding domain-containing protein</fullName>
    </submittedName>
</protein>
<keyword evidence="5" id="KW-0732">Signal</keyword>
<dbReference type="InterPro" id="IPR006094">
    <property type="entry name" value="Oxid_FAD_bind_N"/>
</dbReference>
<dbReference type="InterPro" id="IPR016169">
    <property type="entry name" value="FAD-bd_PCMH_sub2"/>
</dbReference>
<dbReference type="GO" id="GO:0071949">
    <property type="term" value="F:FAD binding"/>
    <property type="evidence" value="ECO:0007669"/>
    <property type="project" value="InterPro"/>
</dbReference>
<dbReference type="InterPro" id="IPR016166">
    <property type="entry name" value="FAD-bd_PCMH"/>
</dbReference>
<dbReference type="Pfam" id="PF08031">
    <property type="entry name" value="BBE"/>
    <property type="match status" value="1"/>
</dbReference>
<evidence type="ECO:0000313" key="8">
    <source>
        <dbReference type="Proteomes" id="UP001243330"/>
    </source>
</evidence>
<keyword evidence="3" id="KW-0274">FAD</keyword>
<dbReference type="EMBL" id="JAQOWY010000357">
    <property type="protein sequence ID" value="KAK1843457.1"/>
    <property type="molecule type" value="Genomic_DNA"/>
</dbReference>
<comment type="caution">
    <text evidence="7">The sequence shown here is derived from an EMBL/GenBank/DDBJ whole genome shotgun (WGS) entry which is preliminary data.</text>
</comment>
<evidence type="ECO:0000256" key="4">
    <source>
        <dbReference type="ARBA" id="ARBA00023002"/>
    </source>
</evidence>
<dbReference type="InterPro" id="IPR050416">
    <property type="entry name" value="FAD-linked_Oxidoreductase"/>
</dbReference>
<dbReference type="PANTHER" id="PTHR42973">
    <property type="entry name" value="BINDING OXIDOREDUCTASE, PUTATIVE (AFU_ORTHOLOGUE AFUA_1G17690)-RELATED"/>
    <property type="match status" value="1"/>
</dbReference>
<proteinExistence type="inferred from homology"/>
<keyword evidence="4" id="KW-0560">Oxidoreductase</keyword>
<name>A0AAD9AB70_9PEZI</name>
<evidence type="ECO:0000256" key="1">
    <source>
        <dbReference type="ARBA" id="ARBA00005466"/>
    </source>
</evidence>
<keyword evidence="2" id="KW-0285">Flavoprotein</keyword>
<reference evidence="7" key="1">
    <citation type="submission" date="2023-01" db="EMBL/GenBank/DDBJ databases">
        <title>Colletotrichum chrysophilum M932 genome sequence.</title>
        <authorList>
            <person name="Baroncelli R."/>
        </authorList>
    </citation>
    <scope>NUCLEOTIDE SEQUENCE</scope>
    <source>
        <strain evidence="7">M932</strain>
    </source>
</reference>
<dbReference type="Proteomes" id="UP001243330">
    <property type="component" value="Unassembled WGS sequence"/>
</dbReference>
<comment type="similarity">
    <text evidence="1">Belongs to the oxygen-dependent FAD-linked oxidoreductase family.</text>
</comment>
<keyword evidence="8" id="KW-1185">Reference proteome</keyword>
<gene>
    <name evidence="7" type="ORF">CCHR01_13911</name>
</gene>
<dbReference type="GO" id="GO:0016491">
    <property type="term" value="F:oxidoreductase activity"/>
    <property type="evidence" value="ECO:0007669"/>
    <property type="project" value="UniProtKB-KW"/>
</dbReference>
<evidence type="ECO:0000256" key="2">
    <source>
        <dbReference type="ARBA" id="ARBA00022630"/>
    </source>
</evidence>
<dbReference type="PANTHER" id="PTHR42973:SF7">
    <property type="entry name" value="FAD-BINDING PCMH-TYPE DOMAIN-CONTAINING PROTEIN"/>
    <property type="match status" value="1"/>
</dbReference>
<organism evidence="7 8">
    <name type="scientific">Colletotrichum chrysophilum</name>
    <dbReference type="NCBI Taxonomy" id="1836956"/>
    <lineage>
        <taxon>Eukaryota</taxon>
        <taxon>Fungi</taxon>
        <taxon>Dikarya</taxon>
        <taxon>Ascomycota</taxon>
        <taxon>Pezizomycotina</taxon>
        <taxon>Sordariomycetes</taxon>
        <taxon>Hypocreomycetidae</taxon>
        <taxon>Glomerellales</taxon>
        <taxon>Glomerellaceae</taxon>
        <taxon>Colletotrichum</taxon>
        <taxon>Colletotrichum gloeosporioides species complex</taxon>
    </lineage>
</organism>
<feature type="signal peptide" evidence="5">
    <location>
        <begin position="1"/>
        <end position="23"/>
    </location>
</feature>